<feature type="transmembrane region" description="Helical" evidence="1">
    <location>
        <begin position="73"/>
        <end position="91"/>
    </location>
</feature>
<evidence type="ECO:0000256" key="1">
    <source>
        <dbReference type="SAM" id="Phobius"/>
    </source>
</evidence>
<dbReference type="AlphaFoldDB" id="A0A8D8T771"/>
<protein>
    <submittedName>
        <fullName evidence="2">Uncharacterized protein</fullName>
    </submittedName>
</protein>
<organism evidence="2">
    <name type="scientific">Cacopsylla melanoneura</name>
    <dbReference type="NCBI Taxonomy" id="428564"/>
    <lineage>
        <taxon>Eukaryota</taxon>
        <taxon>Metazoa</taxon>
        <taxon>Ecdysozoa</taxon>
        <taxon>Arthropoda</taxon>
        <taxon>Hexapoda</taxon>
        <taxon>Insecta</taxon>
        <taxon>Pterygota</taxon>
        <taxon>Neoptera</taxon>
        <taxon>Paraneoptera</taxon>
        <taxon>Hemiptera</taxon>
        <taxon>Sternorrhyncha</taxon>
        <taxon>Psylloidea</taxon>
        <taxon>Psyllidae</taxon>
        <taxon>Psyllinae</taxon>
        <taxon>Cacopsylla</taxon>
    </lineage>
</organism>
<keyword evidence="1" id="KW-1133">Transmembrane helix</keyword>
<feature type="transmembrane region" description="Helical" evidence="1">
    <location>
        <begin position="7"/>
        <end position="25"/>
    </location>
</feature>
<keyword evidence="1" id="KW-0812">Transmembrane</keyword>
<reference evidence="2" key="1">
    <citation type="submission" date="2021-05" db="EMBL/GenBank/DDBJ databases">
        <authorList>
            <person name="Alioto T."/>
            <person name="Alioto T."/>
            <person name="Gomez Garrido J."/>
        </authorList>
    </citation>
    <scope>NUCLEOTIDE SEQUENCE</scope>
</reference>
<sequence>MSVHRFCYHFTLCIAFTSITFLTQYSSSLSNPPIAFISNTFLTQYSTSLSNPPLGKILSAWVISRFGRPGFTWLWGTGCWSITGTLGVRLWRIGRLFRT</sequence>
<name>A0A8D8T771_9HEMI</name>
<dbReference type="EMBL" id="HBUF01253828">
    <property type="protein sequence ID" value="CAG6680955.1"/>
    <property type="molecule type" value="Transcribed_RNA"/>
</dbReference>
<proteinExistence type="predicted"/>
<keyword evidence="1" id="KW-0472">Membrane</keyword>
<evidence type="ECO:0000313" key="2">
    <source>
        <dbReference type="EMBL" id="CAG6680955.1"/>
    </source>
</evidence>
<accession>A0A8D8T771</accession>